<dbReference type="InParanoid" id="A0A6L2PB75"/>
<name>A0A6L2PB75_COPFO</name>
<sequence>IRKVQRKKRQWVHPILSNGLLNGQFYKLYEDLRNCGGKFFSYFRMSIESFDKLLGFVGPRITKILNYGCLCHRKRLAVTL</sequence>
<reference evidence="2" key="1">
    <citation type="submission" date="2020-01" db="EMBL/GenBank/DDBJ databases">
        <title>Draft genome sequence of the Termite Coptotermes fromosanus.</title>
        <authorList>
            <person name="Itakura S."/>
            <person name="Yosikawa Y."/>
            <person name="Umezawa K."/>
        </authorList>
    </citation>
    <scope>NUCLEOTIDE SEQUENCE [LARGE SCALE GENOMIC DNA]</scope>
</reference>
<keyword evidence="2" id="KW-1185">Reference proteome</keyword>
<feature type="non-terminal residue" evidence="1">
    <location>
        <position position="1"/>
    </location>
</feature>
<dbReference type="OrthoDB" id="8195499at2759"/>
<organism evidence="1 2">
    <name type="scientific">Coptotermes formosanus</name>
    <name type="common">Formosan subterranean termite</name>
    <dbReference type="NCBI Taxonomy" id="36987"/>
    <lineage>
        <taxon>Eukaryota</taxon>
        <taxon>Metazoa</taxon>
        <taxon>Ecdysozoa</taxon>
        <taxon>Arthropoda</taxon>
        <taxon>Hexapoda</taxon>
        <taxon>Insecta</taxon>
        <taxon>Pterygota</taxon>
        <taxon>Neoptera</taxon>
        <taxon>Polyneoptera</taxon>
        <taxon>Dictyoptera</taxon>
        <taxon>Blattodea</taxon>
        <taxon>Blattoidea</taxon>
        <taxon>Termitoidae</taxon>
        <taxon>Rhinotermitidae</taxon>
        <taxon>Coptotermes</taxon>
    </lineage>
</organism>
<dbReference type="AlphaFoldDB" id="A0A6L2PB75"/>
<gene>
    <name evidence="1" type="ORF">Cfor_10095</name>
</gene>
<feature type="non-terminal residue" evidence="1">
    <location>
        <position position="80"/>
    </location>
</feature>
<dbReference type="Proteomes" id="UP000502823">
    <property type="component" value="Unassembled WGS sequence"/>
</dbReference>
<protein>
    <submittedName>
        <fullName evidence="1">Uncharacterized protein</fullName>
    </submittedName>
</protein>
<evidence type="ECO:0000313" key="1">
    <source>
        <dbReference type="EMBL" id="GFG29651.1"/>
    </source>
</evidence>
<accession>A0A6L2PB75</accession>
<evidence type="ECO:0000313" key="2">
    <source>
        <dbReference type="Proteomes" id="UP000502823"/>
    </source>
</evidence>
<proteinExistence type="predicted"/>
<comment type="caution">
    <text evidence="1">The sequence shown here is derived from an EMBL/GenBank/DDBJ whole genome shotgun (WGS) entry which is preliminary data.</text>
</comment>
<dbReference type="EMBL" id="BLKM01000164">
    <property type="protein sequence ID" value="GFG29651.1"/>
    <property type="molecule type" value="Genomic_DNA"/>
</dbReference>